<dbReference type="CDD" id="cd03442">
    <property type="entry name" value="BFIT_BACH"/>
    <property type="match status" value="2"/>
</dbReference>
<name>A0A9P5Q4H0_9AGAR</name>
<dbReference type="SUPFAM" id="SSF54637">
    <property type="entry name" value="Thioesterase/thiol ester dehydrase-isomerase"/>
    <property type="match status" value="2"/>
</dbReference>
<comment type="caution">
    <text evidence="7">The sequence shown here is derived from an EMBL/GenBank/DDBJ whole genome shotgun (WGS) entry which is preliminary data.</text>
</comment>
<dbReference type="Gene3D" id="3.10.129.10">
    <property type="entry name" value="Hotdog Thioesterase"/>
    <property type="match status" value="2"/>
</dbReference>
<dbReference type="PANTHER" id="PTHR12655">
    <property type="entry name" value="ACYL-COA THIOESTERASE"/>
    <property type="match status" value="1"/>
</dbReference>
<feature type="domain" description="HotDog ACOT-type" evidence="6">
    <location>
        <begin position="116"/>
        <end position="247"/>
    </location>
</feature>
<evidence type="ECO:0000313" key="8">
    <source>
        <dbReference type="Proteomes" id="UP000772434"/>
    </source>
</evidence>
<keyword evidence="3" id="KW-0378">Hydrolase</keyword>
<comment type="similarity">
    <text evidence="1">Belongs to the acyl coenzyme A hydrolase family.</text>
</comment>
<dbReference type="Proteomes" id="UP000772434">
    <property type="component" value="Unassembled WGS sequence"/>
</dbReference>
<dbReference type="PROSITE" id="PS51770">
    <property type="entry name" value="HOTDOG_ACOT"/>
    <property type="match status" value="2"/>
</dbReference>
<evidence type="ECO:0000259" key="6">
    <source>
        <dbReference type="PROSITE" id="PS51770"/>
    </source>
</evidence>
<keyword evidence="2" id="KW-0677">Repeat</keyword>
<accession>A0A9P5Q4H0</accession>
<dbReference type="InterPro" id="IPR029069">
    <property type="entry name" value="HotDog_dom_sf"/>
</dbReference>
<feature type="compositionally biased region" description="Polar residues" evidence="5">
    <location>
        <begin position="97"/>
        <end position="109"/>
    </location>
</feature>
<dbReference type="PANTHER" id="PTHR12655:SF0">
    <property type="entry name" value="ACYL-COENZYME A THIOESTERASE 9, MITOCHONDRIAL"/>
    <property type="match status" value="1"/>
</dbReference>
<evidence type="ECO:0000256" key="5">
    <source>
        <dbReference type="SAM" id="MobiDB-lite"/>
    </source>
</evidence>
<proteinExistence type="inferred from homology"/>
<dbReference type="GO" id="GO:0006637">
    <property type="term" value="P:acyl-CoA metabolic process"/>
    <property type="evidence" value="ECO:0007669"/>
    <property type="project" value="TreeGrafter"/>
</dbReference>
<sequence>MAMSYLCRRQLFSRCFRLTSRKFTTNSRLHDSFQQPRDPSVVKEENQDVTAIDSLLNVVKLRVDPRFSSVVPMRIPSLWAEARLATQQEETLRPPKNVQSTNYSLQNLPPRTMQDSYTEFVLPFATDPNLLEEYVNASGGIRTGKLMEHLDSLAGSISYKHVLGPNSNSTLKVEKMGLYIVTAGVERLDMLRPLEPTHDLRLSGQVIFTGRSSMEVVVRIEALAEDSSKKDETILLGRFSMVCRDAKTNQAHLVNPLVVSTEEEKTLFAIGQDLKSKRASLARRSLSRVPPSSEEAAALHENFLKLGEVIDQPSYIGYHHEPSAQVKVVATDTNGLEYTAELVPMSETRIERCMLMFPQERNVHQKIFGGYLMRLAYELGFSNASMFCRGRIRFLSLDEISFKLPVPIGSILRLTSLVLYDDFVKERVNNEDKVYQLLHVGVKANVVDIKTSTEMTTNEFRFTWRGEENLGAPPVILGVPELRKVRKVVPKTYREAMLWLEARRAVAIGEEIRELVTQRTVH</sequence>
<dbReference type="AlphaFoldDB" id="A0A9P5Q4H0"/>
<feature type="region of interest" description="Disordered" evidence="5">
    <location>
        <begin position="90"/>
        <end position="109"/>
    </location>
</feature>
<dbReference type="GO" id="GO:0047617">
    <property type="term" value="F:fatty acyl-CoA hydrolase activity"/>
    <property type="evidence" value="ECO:0007669"/>
    <property type="project" value="TreeGrafter"/>
</dbReference>
<protein>
    <submittedName>
        <fullName evidence="7">HotDog domain-containing protein</fullName>
    </submittedName>
</protein>
<evidence type="ECO:0000256" key="4">
    <source>
        <dbReference type="ARBA" id="ARBA00022946"/>
    </source>
</evidence>
<dbReference type="OrthoDB" id="331699at2759"/>
<reference evidence="7" key="1">
    <citation type="submission" date="2020-11" db="EMBL/GenBank/DDBJ databases">
        <authorList>
            <consortium name="DOE Joint Genome Institute"/>
            <person name="Ahrendt S."/>
            <person name="Riley R."/>
            <person name="Andreopoulos W."/>
            <person name="Labutti K."/>
            <person name="Pangilinan J."/>
            <person name="Ruiz-Duenas F.J."/>
            <person name="Barrasa J.M."/>
            <person name="Sanchez-Garcia M."/>
            <person name="Camarero S."/>
            <person name="Miyauchi S."/>
            <person name="Serrano A."/>
            <person name="Linde D."/>
            <person name="Babiker R."/>
            <person name="Drula E."/>
            <person name="Ayuso-Fernandez I."/>
            <person name="Pacheco R."/>
            <person name="Padilla G."/>
            <person name="Ferreira P."/>
            <person name="Barriuso J."/>
            <person name="Kellner H."/>
            <person name="Castanera R."/>
            <person name="Alfaro M."/>
            <person name="Ramirez L."/>
            <person name="Pisabarro A.G."/>
            <person name="Kuo A."/>
            <person name="Tritt A."/>
            <person name="Lipzen A."/>
            <person name="He G."/>
            <person name="Yan M."/>
            <person name="Ng V."/>
            <person name="Cullen D."/>
            <person name="Martin F."/>
            <person name="Rosso M.-N."/>
            <person name="Henrissat B."/>
            <person name="Hibbett D."/>
            <person name="Martinez A.T."/>
            <person name="Grigoriev I.V."/>
        </authorList>
    </citation>
    <scope>NUCLEOTIDE SEQUENCE</scope>
    <source>
        <strain evidence="7">AH 40177</strain>
    </source>
</reference>
<keyword evidence="8" id="KW-1185">Reference proteome</keyword>
<evidence type="ECO:0000313" key="7">
    <source>
        <dbReference type="EMBL" id="KAF9074619.1"/>
    </source>
</evidence>
<gene>
    <name evidence="7" type="ORF">BDP27DRAFT_1316557</name>
</gene>
<keyword evidence="4" id="KW-0809">Transit peptide</keyword>
<evidence type="ECO:0000256" key="1">
    <source>
        <dbReference type="ARBA" id="ARBA00010458"/>
    </source>
</evidence>
<dbReference type="EMBL" id="JADNRY010000012">
    <property type="protein sequence ID" value="KAF9074619.1"/>
    <property type="molecule type" value="Genomic_DNA"/>
</dbReference>
<dbReference type="InterPro" id="IPR033120">
    <property type="entry name" value="HOTDOG_ACOT"/>
</dbReference>
<organism evidence="7 8">
    <name type="scientific">Rhodocollybia butyracea</name>
    <dbReference type="NCBI Taxonomy" id="206335"/>
    <lineage>
        <taxon>Eukaryota</taxon>
        <taxon>Fungi</taxon>
        <taxon>Dikarya</taxon>
        <taxon>Basidiomycota</taxon>
        <taxon>Agaricomycotina</taxon>
        <taxon>Agaricomycetes</taxon>
        <taxon>Agaricomycetidae</taxon>
        <taxon>Agaricales</taxon>
        <taxon>Marasmiineae</taxon>
        <taxon>Omphalotaceae</taxon>
        <taxon>Rhodocollybia</taxon>
    </lineage>
</organism>
<dbReference type="GO" id="GO:0005739">
    <property type="term" value="C:mitochondrion"/>
    <property type="evidence" value="ECO:0007669"/>
    <property type="project" value="TreeGrafter"/>
</dbReference>
<evidence type="ECO:0000256" key="3">
    <source>
        <dbReference type="ARBA" id="ARBA00022801"/>
    </source>
</evidence>
<evidence type="ECO:0000256" key="2">
    <source>
        <dbReference type="ARBA" id="ARBA00022737"/>
    </source>
</evidence>
<feature type="domain" description="HotDog ACOT-type" evidence="6">
    <location>
        <begin position="346"/>
        <end position="470"/>
    </location>
</feature>